<accession>A0ABU0IBJ7</accession>
<dbReference type="InterPro" id="IPR008920">
    <property type="entry name" value="TF_FadR/GntR_C"/>
</dbReference>
<dbReference type="Gene3D" id="1.20.120.530">
    <property type="entry name" value="GntR ligand-binding domain-like"/>
    <property type="match status" value="1"/>
</dbReference>
<keyword evidence="4" id="KW-0175">Coiled coil</keyword>
<dbReference type="SMART" id="SM00345">
    <property type="entry name" value="HTH_GNTR"/>
    <property type="match status" value="1"/>
</dbReference>
<dbReference type="Gene3D" id="1.10.10.10">
    <property type="entry name" value="Winged helix-like DNA-binding domain superfamily/Winged helix DNA-binding domain"/>
    <property type="match status" value="1"/>
</dbReference>
<dbReference type="GO" id="GO:0003677">
    <property type="term" value="F:DNA binding"/>
    <property type="evidence" value="ECO:0007669"/>
    <property type="project" value="UniProtKB-KW"/>
</dbReference>
<dbReference type="CDD" id="cd07377">
    <property type="entry name" value="WHTH_GntR"/>
    <property type="match status" value="1"/>
</dbReference>
<organism evidence="6 7">
    <name type="scientific">Rhizobium paknamense</name>
    <dbReference type="NCBI Taxonomy" id="1206817"/>
    <lineage>
        <taxon>Bacteria</taxon>
        <taxon>Pseudomonadati</taxon>
        <taxon>Pseudomonadota</taxon>
        <taxon>Alphaproteobacteria</taxon>
        <taxon>Hyphomicrobiales</taxon>
        <taxon>Rhizobiaceae</taxon>
        <taxon>Rhizobium/Agrobacterium group</taxon>
        <taxon>Rhizobium</taxon>
    </lineage>
</organism>
<evidence type="ECO:0000313" key="7">
    <source>
        <dbReference type="Proteomes" id="UP001235269"/>
    </source>
</evidence>
<evidence type="ECO:0000256" key="3">
    <source>
        <dbReference type="ARBA" id="ARBA00023163"/>
    </source>
</evidence>
<dbReference type="RefSeq" id="WP_307157794.1">
    <property type="nucleotide sequence ID" value="NZ_JAUSWH010000005.1"/>
</dbReference>
<dbReference type="InterPro" id="IPR000524">
    <property type="entry name" value="Tscrpt_reg_HTH_GntR"/>
</dbReference>
<dbReference type="InterPro" id="IPR036390">
    <property type="entry name" value="WH_DNA-bd_sf"/>
</dbReference>
<keyword evidence="7" id="KW-1185">Reference proteome</keyword>
<comment type="caution">
    <text evidence="6">The sequence shown here is derived from an EMBL/GenBank/DDBJ whole genome shotgun (WGS) entry which is preliminary data.</text>
</comment>
<dbReference type="SMART" id="SM00895">
    <property type="entry name" value="FCD"/>
    <property type="match status" value="1"/>
</dbReference>
<dbReference type="InterPro" id="IPR036388">
    <property type="entry name" value="WH-like_DNA-bd_sf"/>
</dbReference>
<dbReference type="Pfam" id="PF07729">
    <property type="entry name" value="FCD"/>
    <property type="match status" value="1"/>
</dbReference>
<evidence type="ECO:0000256" key="4">
    <source>
        <dbReference type="SAM" id="Coils"/>
    </source>
</evidence>
<dbReference type="PROSITE" id="PS50949">
    <property type="entry name" value="HTH_GNTR"/>
    <property type="match status" value="1"/>
</dbReference>
<feature type="domain" description="HTH gntR-type" evidence="5">
    <location>
        <begin position="11"/>
        <end position="78"/>
    </location>
</feature>
<dbReference type="Pfam" id="PF00392">
    <property type="entry name" value="GntR"/>
    <property type="match status" value="1"/>
</dbReference>
<protein>
    <submittedName>
        <fullName evidence="6">DNA-binding GntR family transcriptional regulator</fullName>
    </submittedName>
</protein>
<evidence type="ECO:0000256" key="2">
    <source>
        <dbReference type="ARBA" id="ARBA00023125"/>
    </source>
</evidence>
<feature type="coiled-coil region" evidence="4">
    <location>
        <begin position="83"/>
        <end position="110"/>
    </location>
</feature>
<gene>
    <name evidence="6" type="ORF">QO005_001936</name>
</gene>
<evidence type="ECO:0000256" key="1">
    <source>
        <dbReference type="ARBA" id="ARBA00023015"/>
    </source>
</evidence>
<dbReference type="PANTHER" id="PTHR43537:SF49">
    <property type="entry name" value="TRANSCRIPTIONAL REGULATORY PROTEIN"/>
    <property type="match status" value="1"/>
</dbReference>
<name>A0ABU0IBJ7_9HYPH</name>
<evidence type="ECO:0000313" key="6">
    <source>
        <dbReference type="EMBL" id="MDQ0455596.1"/>
    </source>
</evidence>
<dbReference type="Proteomes" id="UP001235269">
    <property type="component" value="Unassembled WGS sequence"/>
</dbReference>
<keyword evidence="2 6" id="KW-0238">DNA-binding</keyword>
<evidence type="ECO:0000259" key="5">
    <source>
        <dbReference type="PROSITE" id="PS50949"/>
    </source>
</evidence>
<dbReference type="SUPFAM" id="SSF48008">
    <property type="entry name" value="GntR ligand-binding domain-like"/>
    <property type="match status" value="1"/>
</dbReference>
<keyword evidence="1" id="KW-0805">Transcription regulation</keyword>
<sequence>MRTKNLTERSGKTVDQLVEALSDLIVSGHMMPGERLDELSLAARFQVSRTPVREALRHLTALRLVEQSPNRSAVVASIGPTTLSSMVETMAELEQIAARLAAERMSAEERHMLERLHRRSAQLVHDGNDRDYAESNSTFHERLYVGAHNEHLHDLIVQTRQRLMPFRRQQPRHKIRMAQSYREHDHIVMAILRGDCVAAGEAAYNHIKSNGDGSSLLPPVT</sequence>
<dbReference type="SUPFAM" id="SSF46785">
    <property type="entry name" value="Winged helix' DNA-binding domain"/>
    <property type="match status" value="1"/>
</dbReference>
<reference evidence="6 7" key="1">
    <citation type="submission" date="2023-07" db="EMBL/GenBank/DDBJ databases">
        <title>Genomic Encyclopedia of Type Strains, Phase IV (KMG-IV): sequencing the most valuable type-strain genomes for metagenomic binning, comparative biology and taxonomic classification.</title>
        <authorList>
            <person name="Goeker M."/>
        </authorList>
    </citation>
    <scope>NUCLEOTIDE SEQUENCE [LARGE SCALE GENOMIC DNA]</scope>
    <source>
        <strain evidence="6 7">DSM 100301</strain>
    </source>
</reference>
<dbReference type="EMBL" id="JAUSWH010000005">
    <property type="protein sequence ID" value="MDQ0455596.1"/>
    <property type="molecule type" value="Genomic_DNA"/>
</dbReference>
<dbReference type="PANTHER" id="PTHR43537">
    <property type="entry name" value="TRANSCRIPTIONAL REGULATOR, GNTR FAMILY"/>
    <property type="match status" value="1"/>
</dbReference>
<dbReference type="InterPro" id="IPR011711">
    <property type="entry name" value="GntR_C"/>
</dbReference>
<proteinExistence type="predicted"/>
<keyword evidence="3" id="KW-0804">Transcription</keyword>